<comment type="caution">
    <text evidence="18">The sequence shown here is derived from an EMBL/GenBank/DDBJ whole genome shotgun (WGS) entry which is preliminary data.</text>
</comment>
<evidence type="ECO:0000256" key="12">
    <source>
        <dbReference type="ARBA" id="ARBA00076540"/>
    </source>
</evidence>
<evidence type="ECO:0000256" key="4">
    <source>
        <dbReference type="ARBA" id="ARBA00022679"/>
    </source>
</evidence>
<dbReference type="InterPro" id="IPR002052">
    <property type="entry name" value="DNA_methylase_N6_adenine_CS"/>
</dbReference>
<dbReference type="EMBL" id="JAXCGZ010009546">
    <property type="protein sequence ID" value="KAK7076809.1"/>
    <property type="molecule type" value="Genomic_DNA"/>
</dbReference>
<dbReference type="CDD" id="cd02440">
    <property type="entry name" value="AdoMet_MTases"/>
    <property type="match status" value="1"/>
</dbReference>
<dbReference type="InterPro" id="IPR052190">
    <property type="entry name" value="Euk-Arch_PrmC-MTase"/>
</dbReference>
<comment type="catalytic activity">
    <reaction evidence="8">
        <text>methylarsonous acid + S-adenosyl-L-methionine = dimethylarsinate + S-adenosyl-L-homocysteine + 2 H(+)</text>
        <dbReference type="Rhea" id="RHEA:11684"/>
        <dbReference type="ChEBI" id="CHEBI:15378"/>
        <dbReference type="ChEBI" id="CHEBI:16223"/>
        <dbReference type="ChEBI" id="CHEBI:17826"/>
        <dbReference type="ChEBI" id="CHEBI:57856"/>
        <dbReference type="ChEBI" id="CHEBI:59789"/>
    </reaction>
</comment>
<dbReference type="InterPro" id="IPR029063">
    <property type="entry name" value="SAM-dependent_MTases_sf"/>
</dbReference>
<dbReference type="InterPro" id="IPR004557">
    <property type="entry name" value="PrmC-related"/>
</dbReference>
<feature type="domain" description="Methyltransferase small" evidence="17">
    <location>
        <begin position="36"/>
        <end position="134"/>
    </location>
</feature>
<evidence type="ECO:0000256" key="15">
    <source>
        <dbReference type="ARBA" id="ARBA00093624"/>
    </source>
</evidence>
<evidence type="ECO:0000256" key="3">
    <source>
        <dbReference type="ARBA" id="ARBA00022603"/>
    </source>
</evidence>
<dbReference type="InterPro" id="IPR007848">
    <property type="entry name" value="Small_mtfrase_dom"/>
</dbReference>
<proteinExistence type="inferred from homology"/>
<dbReference type="SUPFAM" id="SSF53335">
    <property type="entry name" value="S-adenosyl-L-methionine-dependent methyltransferases"/>
    <property type="match status" value="1"/>
</dbReference>
<dbReference type="Pfam" id="PF05175">
    <property type="entry name" value="MTS"/>
    <property type="match status" value="1"/>
</dbReference>
<dbReference type="Gene3D" id="3.40.50.150">
    <property type="entry name" value="Vaccinia Virus protein VP39"/>
    <property type="match status" value="1"/>
</dbReference>
<comment type="function">
    <text evidence="9">Methyltransferase that can methylate proteins and, to a lower extent, arsenic. Catalytic subunit of a heterodimer with TRMT112, which monomethylates 'Lys-12' of histone H4 (H4K12me1), a modification present at the promoters of numerous genes encoding cell cycle regulators. Catalytic subunit of a heterodimer with TRMT112, which catalyzes N5-methylation of Glu residue of proteins with a Gly-Gln-Xaa-Xaa-Xaa-Arg motif. Methylates ETF1 on 'Gln-185'; ETF1 needs to be complexed to ERF3 in its GTP-bound form to be efficiently methylated. May also play a role in the modulation of arsenic-induced toxicity by mediating the conversion of monomethylarsonous acid (3+) into the less toxic dimethylarsonic acid. It however only plays a limited role in arsenic metabolism compared with AS3MT.</text>
</comment>
<dbReference type="PANTHER" id="PTHR45875">
    <property type="entry name" value="METHYLTRANSFERASE N6AMT1"/>
    <property type="match status" value="1"/>
</dbReference>
<evidence type="ECO:0000256" key="10">
    <source>
        <dbReference type="ARBA" id="ARBA00062344"/>
    </source>
</evidence>
<dbReference type="GO" id="GO:0003676">
    <property type="term" value="F:nucleic acid binding"/>
    <property type="evidence" value="ECO:0007669"/>
    <property type="project" value="InterPro"/>
</dbReference>
<name>A0AAN9A797_HALRR</name>
<evidence type="ECO:0000256" key="8">
    <source>
        <dbReference type="ARBA" id="ARBA00050903"/>
    </source>
</evidence>
<dbReference type="FunFam" id="3.40.50.150:FF:000077">
    <property type="entry name" value="HemK methyltransferase family member 2"/>
    <property type="match status" value="1"/>
</dbReference>
<sequence length="222" mass="24469">MFPSLSVSLPSQYLPPLFILIPNLEHIYEPSEDTFLLIDALEKDLDLILKLEPKLCVEVGSGSGVVISALGSAVGSSCRYVSTDINPRACIITEETGRRNGITVDTFCTNLVDSIINEVKEKVDVLLFNPPYVVTPSEEVGKGDLEYTWAGGEHGREVIDKFLPCVSTLLSHNGVFYLLLLKENDPADIENEMARQGFACTLVLSRKAGSENLFVLRFMRLS</sequence>
<dbReference type="PROSITE" id="PS00092">
    <property type="entry name" value="N6_MTASE"/>
    <property type="match status" value="1"/>
</dbReference>
<protein>
    <recommendedName>
        <fullName evidence="15">Methyltransferase HEMK2</fullName>
    </recommendedName>
    <alternativeName>
        <fullName evidence="14">HemK methyltransferase family member 2</fullName>
    </alternativeName>
    <alternativeName>
        <fullName evidence="12">Lysine N-methyltransferase 9</fullName>
    </alternativeName>
    <alternativeName>
        <fullName evidence="11">Methylarsonite methyltransferase N6AMT1</fullName>
    </alternativeName>
    <alternativeName>
        <fullName evidence="16">Methyltransferase N6AMT1</fullName>
    </alternativeName>
    <alternativeName>
        <fullName evidence="13">Protein N(5)-glutamine methyltransferase</fullName>
    </alternativeName>
</protein>
<dbReference type="AlphaFoldDB" id="A0AAN9A797"/>
<dbReference type="Proteomes" id="UP001381693">
    <property type="component" value="Unassembled WGS sequence"/>
</dbReference>
<comment type="similarity">
    <text evidence="2">Belongs to the eukaryotic/archaeal PrmC-related family.</text>
</comment>
<comment type="catalytic activity">
    <reaction evidence="7">
        <text>L-lysyl-[histone] + S-adenosyl-L-methionine = N(6)-methyl-L-lysyl-[histone] + S-adenosyl-L-homocysteine + H(+)</text>
        <dbReference type="Rhea" id="RHEA:10024"/>
        <dbReference type="Rhea" id="RHEA-COMP:9845"/>
        <dbReference type="Rhea" id="RHEA-COMP:9846"/>
        <dbReference type="ChEBI" id="CHEBI:15378"/>
        <dbReference type="ChEBI" id="CHEBI:29969"/>
        <dbReference type="ChEBI" id="CHEBI:57856"/>
        <dbReference type="ChEBI" id="CHEBI:59789"/>
        <dbReference type="ChEBI" id="CHEBI:61929"/>
    </reaction>
    <physiologicalReaction direction="left-to-right" evidence="7">
        <dbReference type="Rhea" id="RHEA:10025"/>
    </physiologicalReaction>
</comment>
<accession>A0AAN9A797</accession>
<dbReference type="GO" id="GO:0035657">
    <property type="term" value="C:eRF1 methyltransferase complex"/>
    <property type="evidence" value="ECO:0007669"/>
    <property type="project" value="TreeGrafter"/>
</dbReference>
<evidence type="ECO:0000256" key="7">
    <source>
        <dbReference type="ARBA" id="ARBA00048619"/>
    </source>
</evidence>
<dbReference type="NCBIfam" id="TIGR00537">
    <property type="entry name" value="hemK_rel_arch"/>
    <property type="match status" value="1"/>
</dbReference>
<evidence type="ECO:0000256" key="14">
    <source>
        <dbReference type="ARBA" id="ARBA00083337"/>
    </source>
</evidence>
<evidence type="ECO:0000256" key="11">
    <source>
        <dbReference type="ARBA" id="ARBA00075330"/>
    </source>
</evidence>
<organism evidence="18 19">
    <name type="scientific">Halocaridina rubra</name>
    <name type="common">Hawaiian red shrimp</name>
    <dbReference type="NCBI Taxonomy" id="373956"/>
    <lineage>
        <taxon>Eukaryota</taxon>
        <taxon>Metazoa</taxon>
        <taxon>Ecdysozoa</taxon>
        <taxon>Arthropoda</taxon>
        <taxon>Crustacea</taxon>
        <taxon>Multicrustacea</taxon>
        <taxon>Malacostraca</taxon>
        <taxon>Eumalacostraca</taxon>
        <taxon>Eucarida</taxon>
        <taxon>Decapoda</taxon>
        <taxon>Pleocyemata</taxon>
        <taxon>Caridea</taxon>
        <taxon>Atyoidea</taxon>
        <taxon>Atyidae</taxon>
        <taxon>Halocaridina</taxon>
    </lineage>
</organism>
<evidence type="ECO:0000313" key="18">
    <source>
        <dbReference type="EMBL" id="KAK7076809.1"/>
    </source>
</evidence>
<evidence type="ECO:0000256" key="1">
    <source>
        <dbReference type="ARBA" id="ARBA00004123"/>
    </source>
</evidence>
<comment type="subcellular location">
    <subcellularLocation>
        <location evidence="1">Nucleus</location>
    </subcellularLocation>
</comment>
<dbReference type="GO" id="GO:0032259">
    <property type="term" value="P:methylation"/>
    <property type="evidence" value="ECO:0007669"/>
    <property type="project" value="UniProtKB-KW"/>
</dbReference>
<evidence type="ECO:0000256" key="9">
    <source>
        <dbReference type="ARBA" id="ARBA00053180"/>
    </source>
</evidence>
<evidence type="ECO:0000256" key="5">
    <source>
        <dbReference type="ARBA" id="ARBA00022691"/>
    </source>
</evidence>
<keyword evidence="4 18" id="KW-0808">Transferase</keyword>
<evidence type="ECO:0000256" key="16">
    <source>
        <dbReference type="ARBA" id="ARBA00093667"/>
    </source>
</evidence>
<comment type="subunit">
    <text evidence="10">Heterodimer; heterodimerization with TRMT112 is required for S-adenosyl-L-methionine-binding.</text>
</comment>
<dbReference type="GO" id="GO:0036009">
    <property type="term" value="F:protein-glutamine N-methyltransferase activity"/>
    <property type="evidence" value="ECO:0007669"/>
    <property type="project" value="UniProtKB-ARBA"/>
</dbReference>
<dbReference type="GO" id="GO:0005634">
    <property type="term" value="C:nucleus"/>
    <property type="evidence" value="ECO:0007669"/>
    <property type="project" value="UniProtKB-SubCell"/>
</dbReference>
<evidence type="ECO:0000256" key="13">
    <source>
        <dbReference type="ARBA" id="ARBA00080992"/>
    </source>
</evidence>
<evidence type="ECO:0000259" key="17">
    <source>
        <dbReference type="Pfam" id="PF05175"/>
    </source>
</evidence>
<keyword evidence="5" id="KW-0949">S-adenosyl-L-methionine</keyword>
<dbReference type="PANTHER" id="PTHR45875:SF1">
    <property type="entry name" value="METHYLTRANSFERASE N6AMT1"/>
    <property type="match status" value="1"/>
</dbReference>
<evidence type="ECO:0000313" key="19">
    <source>
        <dbReference type="Proteomes" id="UP001381693"/>
    </source>
</evidence>
<evidence type="ECO:0000256" key="2">
    <source>
        <dbReference type="ARBA" id="ARBA00006149"/>
    </source>
</evidence>
<keyword evidence="6" id="KW-0539">Nucleus</keyword>
<gene>
    <name evidence="18" type="primary">N6AMT1</name>
    <name evidence="18" type="ORF">SK128_018284</name>
</gene>
<keyword evidence="19" id="KW-1185">Reference proteome</keyword>
<reference evidence="18 19" key="1">
    <citation type="submission" date="2023-11" db="EMBL/GenBank/DDBJ databases">
        <title>Halocaridina rubra genome assembly.</title>
        <authorList>
            <person name="Smith C."/>
        </authorList>
    </citation>
    <scope>NUCLEOTIDE SEQUENCE [LARGE SCALE GENOMIC DNA]</scope>
    <source>
        <strain evidence="18">EP-1</strain>
        <tissue evidence="18">Whole</tissue>
    </source>
</reference>
<keyword evidence="3 18" id="KW-0489">Methyltransferase</keyword>
<evidence type="ECO:0000256" key="6">
    <source>
        <dbReference type="ARBA" id="ARBA00023242"/>
    </source>
</evidence>